<name>A0AAI9ZMQ9_9PEZI</name>
<evidence type="ECO:0000256" key="3">
    <source>
        <dbReference type="SAM" id="SignalP"/>
    </source>
</evidence>
<dbReference type="Pfam" id="PF00264">
    <property type="entry name" value="Tyrosinase"/>
    <property type="match status" value="1"/>
</dbReference>
<dbReference type="RefSeq" id="XP_060443122.1">
    <property type="nucleotide sequence ID" value="XM_060584891.1"/>
</dbReference>
<dbReference type="PANTHER" id="PTHR11474">
    <property type="entry name" value="TYROSINASE FAMILY MEMBER"/>
    <property type="match status" value="1"/>
</dbReference>
<dbReference type="GO" id="GO:0016491">
    <property type="term" value="F:oxidoreductase activity"/>
    <property type="evidence" value="ECO:0007669"/>
    <property type="project" value="InterPro"/>
</dbReference>
<evidence type="ECO:0000256" key="1">
    <source>
        <dbReference type="ARBA" id="ARBA00022723"/>
    </source>
</evidence>
<dbReference type="PROSITE" id="PS00498">
    <property type="entry name" value="TYROSINASE_2"/>
    <property type="match status" value="1"/>
</dbReference>
<keyword evidence="3" id="KW-0732">Signal</keyword>
<comment type="caution">
    <text evidence="5">The sequence shown here is derived from an EMBL/GenBank/DDBJ whole genome shotgun (WGS) entry which is preliminary data.</text>
</comment>
<dbReference type="InterPro" id="IPR002227">
    <property type="entry name" value="Tyrosinase_Cu-bd"/>
</dbReference>
<dbReference type="Proteomes" id="UP001243989">
    <property type="component" value="Unassembled WGS sequence"/>
</dbReference>
<organism evidence="5 6">
    <name type="scientific">Colletotrichum phormii</name>
    <dbReference type="NCBI Taxonomy" id="359342"/>
    <lineage>
        <taxon>Eukaryota</taxon>
        <taxon>Fungi</taxon>
        <taxon>Dikarya</taxon>
        <taxon>Ascomycota</taxon>
        <taxon>Pezizomycotina</taxon>
        <taxon>Sordariomycetes</taxon>
        <taxon>Hypocreomycetidae</taxon>
        <taxon>Glomerellales</taxon>
        <taxon>Glomerellaceae</taxon>
        <taxon>Colletotrichum</taxon>
        <taxon>Colletotrichum acutatum species complex</taxon>
    </lineage>
</organism>
<evidence type="ECO:0000313" key="6">
    <source>
        <dbReference type="Proteomes" id="UP001243989"/>
    </source>
</evidence>
<dbReference type="SUPFAM" id="SSF48056">
    <property type="entry name" value="Di-copper centre-containing domain"/>
    <property type="match status" value="1"/>
</dbReference>
<feature type="signal peptide" evidence="3">
    <location>
        <begin position="1"/>
        <end position="22"/>
    </location>
</feature>
<dbReference type="InterPro" id="IPR050316">
    <property type="entry name" value="Tyrosinase/Hemocyanin"/>
</dbReference>
<feature type="domain" description="Tyrosinase copper-binding" evidence="4">
    <location>
        <begin position="293"/>
        <end position="304"/>
    </location>
</feature>
<dbReference type="GeneID" id="85469753"/>
<keyword evidence="1" id="KW-0479">Metal-binding</keyword>
<dbReference type="InterPro" id="IPR008922">
    <property type="entry name" value="Di-copper_centre_dom_sf"/>
</dbReference>
<proteinExistence type="predicted"/>
<evidence type="ECO:0000256" key="2">
    <source>
        <dbReference type="ARBA" id="ARBA00023008"/>
    </source>
</evidence>
<keyword evidence="6" id="KW-1185">Reference proteome</keyword>
<reference evidence="5" key="1">
    <citation type="submission" date="2021-06" db="EMBL/GenBank/DDBJ databases">
        <title>Comparative genomics, transcriptomics and evolutionary studies reveal genomic signatures of adaptation to plant cell wall in hemibiotrophic fungi.</title>
        <authorList>
            <consortium name="DOE Joint Genome Institute"/>
            <person name="Baroncelli R."/>
            <person name="Diaz J.F."/>
            <person name="Benocci T."/>
            <person name="Peng M."/>
            <person name="Battaglia E."/>
            <person name="Haridas S."/>
            <person name="Andreopoulos W."/>
            <person name="Labutti K."/>
            <person name="Pangilinan J."/>
            <person name="Floch G.L."/>
            <person name="Makela M.R."/>
            <person name="Henrissat B."/>
            <person name="Grigoriev I.V."/>
            <person name="Crouch J.A."/>
            <person name="De Vries R.P."/>
            <person name="Sukno S.A."/>
            <person name="Thon M.R."/>
        </authorList>
    </citation>
    <scope>NUCLEOTIDE SEQUENCE</scope>
    <source>
        <strain evidence="5">CBS 102054</strain>
    </source>
</reference>
<dbReference type="PANTHER" id="PTHR11474:SF126">
    <property type="entry name" value="TYROSINASE-LIKE PROTEIN TYR-1-RELATED"/>
    <property type="match status" value="1"/>
</dbReference>
<evidence type="ECO:0000259" key="4">
    <source>
        <dbReference type="PROSITE" id="PS00498"/>
    </source>
</evidence>
<dbReference type="Gene3D" id="1.10.1280.10">
    <property type="entry name" value="Di-copper center containing domain from catechol oxidase"/>
    <property type="match status" value="2"/>
</dbReference>
<sequence length="377" mass="42018">MRLFTTVATAIIGLAGVQTVAGAPSNHTSPGCCRNPLVRYEWRQLSLEQRLSYIDAIKCLMSLPSEGNNLWPGAKTRYDDFQGMHIYVTEQVHFNVSQLNLRSKASGWIQYADVTIGTFPPLRNKCSYQGTLPYWDLSLDNTAESFVNSPIFDNTYGFGGNGPYVEDISDDEEFPVKTPTEIPGRSGGGCVQEGPFANLTVSMGLGSSLEPQPHCLRRDFSPTLVASALRDEIVDRALSAPTYGEFNSHIQGYSFEFDSLTLHACMHLGIGGAVGEVHIHCYTSFVTYSSPGDPLFYFVHGALDKTWNDWQRRDWPARKTAIGGPDTIFAYPFNFFGDVPYENITLQYPLKYPNFGEDIPISDVMDIHVGPFCYEYK</sequence>
<keyword evidence="2" id="KW-0186">Copper</keyword>
<gene>
    <name evidence="5" type="ORF">BDP81DRAFT_324469</name>
</gene>
<dbReference type="AlphaFoldDB" id="A0AAI9ZMQ9"/>
<protein>
    <recommendedName>
        <fullName evidence="4">Tyrosinase copper-binding domain-containing protein</fullName>
    </recommendedName>
</protein>
<feature type="chain" id="PRO_5042563426" description="Tyrosinase copper-binding domain-containing protein" evidence="3">
    <location>
        <begin position="23"/>
        <end position="377"/>
    </location>
</feature>
<dbReference type="EMBL" id="JAHMHQ010000015">
    <property type="protein sequence ID" value="KAK1634515.1"/>
    <property type="molecule type" value="Genomic_DNA"/>
</dbReference>
<dbReference type="GO" id="GO:0046872">
    <property type="term" value="F:metal ion binding"/>
    <property type="evidence" value="ECO:0007669"/>
    <property type="project" value="UniProtKB-KW"/>
</dbReference>
<accession>A0AAI9ZMQ9</accession>
<evidence type="ECO:0000313" key="5">
    <source>
        <dbReference type="EMBL" id="KAK1634515.1"/>
    </source>
</evidence>